<evidence type="ECO:0000256" key="1">
    <source>
        <dbReference type="ARBA" id="ARBA00006295"/>
    </source>
</evidence>
<dbReference type="Gene3D" id="3.90.1530.30">
    <property type="match status" value="1"/>
</dbReference>
<evidence type="ECO:0000256" key="3">
    <source>
        <dbReference type="ARBA" id="ARBA00023125"/>
    </source>
</evidence>
<dbReference type="PANTHER" id="PTHR33375:SF1">
    <property type="entry name" value="CHROMOSOME-PARTITIONING PROTEIN PARB-RELATED"/>
    <property type="match status" value="1"/>
</dbReference>
<dbReference type="FunFam" id="3.90.1530.30:FF:000001">
    <property type="entry name" value="Chromosome partitioning protein ParB"/>
    <property type="match status" value="1"/>
</dbReference>
<dbReference type="EMBL" id="BLVO01000016">
    <property type="protein sequence ID" value="GFM34786.1"/>
    <property type="molecule type" value="Genomic_DNA"/>
</dbReference>
<protein>
    <submittedName>
        <fullName evidence="6">Chromosome partitioning protein ParB</fullName>
    </submittedName>
</protein>
<accession>A0A7J0BM78</accession>
<dbReference type="Pfam" id="PF23552">
    <property type="entry name" value="ParB_C"/>
    <property type="match status" value="1"/>
</dbReference>
<dbReference type="Gene3D" id="1.10.10.2830">
    <property type="match status" value="1"/>
</dbReference>
<dbReference type="GO" id="GO:0003677">
    <property type="term" value="F:DNA binding"/>
    <property type="evidence" value="ECO:0007669"/>
    <property type="project" value="UniProtKB-KW"/>
</dbReference>
<dbReference type="GO" id="GO:0005694">
    <property type="term" value="C:chromosome"/>
    <property type="evidence" value="ECO:0007669"/>
    <property type="project" value="TreeGrafter"/>
</dbReference>
<feature type="region of interest" description="Disordered" evidence="4">
    <location>
        <begin position="1"/>
        <end position="46"/>
    </location>
</feature>
<feature type="domain" description="ParB-like N-terminal" evidence="5">
    <location>
        <begin position="31"/>
        <end position="124"/>
    </location>
</feature>
<keyword evidence="3" id="KW-0238">DNA-binding</keyword>
<dbReference type="InterPro" id="IPR057240">
    <property type="entry name" value="ParB_dimer_C"/>
</dbReference>
<dbReference type="PANTHER" id="PTHR33375">
    <property type="entry name" value="CHROMOSOME-PARTITIONING PROTEIN PARB-RELATED"/>
    <property type="match status" value="1"/>
</dbReference>
<dbReference type="InterPro" id="IPR004437">
    <property type="entry name" value="ParB/RepB/Spo0J"/>
</dbReference>
<dbReference type="Pfam" id="PF02195">
    <property type="entry name" value="ParB_N"/>
    <property type="match status" value="1"/>
</dbReference>
<dbReference type="FunFam" id="1.10.10.2830:FF:000001">
    <property type="entry name" value="Chromosome partitioning protein ParB"/>
    <property type="match status" value="1"/>
</dbReference>
<keyword evidence="7" id="KW-1185">Reference proteome</keyword>
<feature type="compositionally biased region" description="Gly residues" evidence="4">
    <location>
        <begin position="1"/>
        <end position="10"/>
    </location>
</feature>
<name>A0A7J0BM78_9BACT</name>
<evidence type="ECO:0000256" key="2">
    <source>
        <dbReference type="ARBA" id="ARBA00022829"/>
    </source>
</evidence>
<evidence type="ECO:0000259" key="5">
    <source>
        <dbReference type="SMART" id="SM00470"/>
    </source>
</evidence>
<dbReference type="Pfam" id="PF17762">
    <property type="entry name" value="HTH_ParB"/>
    <property type="match status" value="1"/>
</dbReference>
<proteinExistence type="inferred from homology"/>
<evidence type="ECO:0000256" key="4">
    <source>
        <dbReference type="SAM" id="MobiDB-lite"/>
    </source>
</evidence>
<dbReference type="GO" id="GO:0007059">
    <property type="term" value="P:chromosome segregation"/>
    <property type="evidence" value="ECO:0007669"/>
    <property type="project" value="UniProtKB-KW"/>
</dbReference>
<dbReference type="SMART" id="SM00470">
    <property type="entry name" value="ParB"/>
    <property type="match status" value="1"/>
</dbReference>
<dbReference type="Proteomes" id="UP000503840">
    <property type="component" value="Unassembled WGS sequence"/>
</dbReference>
<dbReference type="InterPro" id="IPR050336">
    <property type="entry name" value="Chromosome_partition/occlusion"/>
</dbReference>
<gene>
    <name evidence="6" type="ORF">DSM101010T_31510</name>
</gene>
<dbReference type="CDD" id="cd16393">
    <property type="entry name" value="SPO0J_N"/>
    <property type="match status" value="1"/>
</dbReference>
<evidence type="ECO:0000313" key="7">
    <source>
        <dbReference type="Proteomes" id="UP000503840"/>
    </source>
</evidence>
<keyword evidence="2" id="KW-0159">Chromosome partition</keyword>
<dbReference type="SUPFAM" id="SSF110849">
    <property type="entry name" value="ParB/Sulfiredoxin"/>
    <property type="match status" value="1"/>
</dbReference>
<dbReference type="RefSeq" id="WP_174406444.1">
    <property type="nucleotide sequence ID" value="NZ_BLVO01000016.1"/>
</dbReference>
<reference evidence="6 7" key="1">
    <citation type="submission" date="2020-05" db="EMBL/GenBank/DDBJ databases">
        <title>Draft genome sequence of Desulfovibrio sp. strain HN2T.</title>
        <authorList>
            <person name="Ueno A."/>
            <person name="Tamazawa S."/>
            <person name="Tamamura S."/>
            <person name="Murakami T."/>
            <person name="Kiyama T."/>
            <person name="Inomata H."/>
            <person name="Amano Y."/>
            <person name="Miyakawa K."/>
            <person name="Tamaki H."/>
            <person name="Naganuma T."/>
            <person name="Kaneko K."/>
        </authorList>
    </citation>
    <scope>NUCLEOTIDE SEQUENCE [LARGE SCALE GENOMIC DNA]</scope>
    <source>
        <strain evidence="6 7">HN2</strain>
    </source>
</reference>
<dbReference type="GO" id="GO:0045881">
    <property type="term" value="P:positive regulation of sporulation resulting in formation of a cellular spore"/>
    <property type="evidence" value="ECO:0007669"/>
    <property type="project" value="TreeGrafter"/>
</dbReference>
<dbReference type="NCBIfam" id="TIGR00180">
    <property type="entry name" value="parB_part"/>
    <property type="match status" value="1"/>
</dbReference>
<organism evidence="6 7">
    <name type="scientific">Desulfovibrio subterraneus</name>
    <dbReference type="NCBI Taxonomy" id="2718620"/>
    <lineage>
        <taxon>Bacteria</taxon>
        <taxon>Pseudomonadati</taxon>
        <taxon>Thermodesulfobacteriota</taxon>
        <taxon>Desulfovibrionia</taxon>
        <taxon>Desulfovibrionales</taxon>
        <taxon>Desulfovibrionaceae</taxon>
        <taxon>Desulfovibrio</taxon>
    </lineage>
</organism>
<comment type="caution">
    <text evidence="6">The sequence shown here is derived from an EMBL/GenBank/DDBJ whole genome shotgun (WGS) entry which is preliminary data.</text>
</comment>
<evidence type="ECO:0000313" key="6">
    <source>
        <dbReference type="EMBL" id="GFM34786.1"/>
    </source>
</evidence>
<dbReference type="SUPFAM" id="SSF109709">
    <property type="entry name" value="KorB DNA-binding domain-like"/>
    <property type="match status" value="1"/>
</dbReference>
<comment type="similarity">
    <text evidence="1">Belongs to the ParB family.</text>
</comment>
<dbReference type="InterPro" id="IPR041468">
    <property type="entry name" value="HTH_ParB/Spo0J"/>
</dbReference>
<sequence>MAGAPRGLGRGLDALFKSNEEPVATGGTTPNTLPLRMLKPNPNQPRKAFAEEGLEELASSIRAQGVLQPLLVRPVKNGEETFYEIVAGERRWRASRMAGIREVPVIIREMTDLETLAVGLIENLQREDLNPMEEALGMQELKDKFGLSQEDLSQKLSKSRSSIANTLRLLQLSEAARAMLQNGTISAGHARTLLAVAEEVRDEMLERIIKQMLTVRQAEAMAQYWKAHGELPAHEGAEAVKEAKAQRPAMVLSPRMKDIHSTLSTVFSGKVAVSGTEEKGKVTLSFSSQDELNELLTRLGVTVNG</sequence>
<dbReference type="InterPro" id="IPR036086">
    <property type="entry name" value="ParB/Sulfiredoxin_sf"/>
</dbReference>
<dbReference type="InterPro" id="IPR003115">
    <property type="entry name" value="ParB_N"/>
</dbReference>
<dbReference type="AlphaFoldDB" id="A0A7J0BM78"/>